<accession>A0ABP3JC22</accession>
<dbReference type="EMBL" id="BAAAHB010000005">
    <property type="protein sequence ID" value="GAA0448731.1"/>
    <property type="molecule type" value="Genomic_DNA"/>
</dbReference>
<evidence type="ECO:0000259" key="4">
    <source>
        <dbReference type="Pfam" id="PF13439"/>
    </source>
</evidence>
<evidence type="ECO:0000256" key="3">
    <source>
        <dbReference type="ARBA" id="ARBA00022679"/>
    </source>
</evidence>
<dbReference type="InterPro" id="IPR028098">
    <property type="entry name" value="Glyco_trans_4-like_N"/>
</dbReference>
<dbReference type="Gene3D" id="3.40.50.2000">
    <property type="entry name" value="Glycogen Phosphorylase B"/>
    <property type="match status" value="2"/>
</dbReference>
<evidence type="ECO:0000256" key="2">
    <source>
        <dbReference type="ARBA" id="ARBA00022676"/>
    </source>
</evidence>
<keyword evidence="3" id="KW-0808">Transferase</keyword>
<dbReference type="Proteomes" id="UP001499895">
    <property type="component" value="Unassembled WGS sequence"/>
</dbReference>
<dbReference type="SUPFAM" id="SSF53756">
    <property type="entry name" value="UDP-Glycosyltransferase/glycogen phosphorylase"/>
    <property type="match status" value="1"/>
</dbReference>
<dbReference type="Pfam" id="PF13439">
    <property type="entry name" value="Glyco_transf_4"/>
    <property type="match status" value="1"/>
</dbReference>
<protein>
    <recommendedName>
        <fullName evidence="1">D-inositol 3-phosphate glycosyltransferase</fullName>
    </recommendedName>
</protein>
<dbReference type="PANTHER" id="PTHR12526">
    <property type="entry name" value="GLYCOSYLTRANSFERASE"/>
    <property type="match status" value="1"/>
</dbReference>
<sequence length="380" mass="41606">MRIAYLHSGSVPSVYANGVHVMRMCDAFADAGHDIELYAVPGTARTDDLHGYYGTRNRFPVHTVPLPPVPALGPLLRARRVRGALRRRAVPDVLYGRDPFALLAAAGRAPVVYETHLLRPERSVRGVERLLFRHRALTRVVFVTQALADDYRKAFPRLGARTDLDLVTASDCADPVPLDGPVATLPGRPEAVTAGYVGHLYPGRGTDVILALAERLPAVDFHLVGGTDQDRSHWQSRSRHPNVFFHGHHPPAALHPYYRAFDIVLAPYRTTVGCADGVADISRWVSPMKLFEYMAHGKPIIASDLPVLREVLTDGVNCLLRAPGDVAAWADAVAHLAADASARQALGATARHQLTTRYTWRARVDRVLPGRAPATVTGQR</sequence>
<dbReference type="RefSeq" id="WP_344085969.1">
    <property type="nucleotide sequence ID" value="NZ_BAAAHB010000005.1"/>
</dbReference>
<reference evidence="6" key="1">
    <citation type="journal article" date="2019" name="Int. J. Syst. Evol. Microbiol.">
        <title>The Global Catalogue of Microorganisms (GCM) 10K type strain sequencing project: providing services to taxonomists for standard genome sequencing and annotation.</title>
        <authorList>
            <consortium name="The Broad Institute Genomics Platform"/>
            <consortium name="The Broad Institute Genome Sequencing Center for Infectious Disease"/>
            <person name="Wu L."/>
            <person name="Ma J."/>
        </authorList>
    </citation>
    <scope>NUCLEOTIDE SEQUENCE [LARGE SCALE GENOMIC DNA]</scope>
    <source>
        <strain evidence="6">JCM 10649</strain>
    </source>
</reference>
<comment type="caution">
    <text evidence="5">The sequence shown here is derived from an EMBL/GenBank/DDBJ whole genome shotgun (WGS) entry which is preliminary data.</text>
</comment>
<proteinExistence type="predicted"/>
<keyword evidence="2" id="KW-0328">Glycosyltransferase</keyword>
<dbReference type="CDD" id="cd03801">
    <property type="entry name" value="GT4_PimA-like"/>
    <property type="match status" value="1"/>
</dbReference>
<organism evidence="5 6">
    <name type="scientific">Streptomyces stramineus</name>
    <dbReference type="NCBI Taxonomy" id="173861"/>
    <lineage>
        <taxon>Bacteria</taxon>
        <taxon>Bacillati</taxon>
        <taxon>Actinomycetota</taxon>
        <taxon>Actinomycetes</taxon>
        <taxon>Kitasatosporales</taxon>
        <taxon>Streptomycetaceae</taxon>
        <taxon>Streptomyces</taxon>
    </lineage>
</organism>
<gene>
    <name evidence="5" type="ORF">GCM10009544_09410</name>
</gene>
<evidence type="ECO:0000313" key="6">
    <source>
        <dbReference type="Proteomes" id="UP001499895"/>
    </source>
</evidence>
<keyword evidence="6" id="KW-1185">Reference proteome</keyword>
<feature type="domain" description="Glycosyltransferase subfamily 4-like N-terminal" evidence="4">
    <location>
        <begin position="19"/>
        <end position="155"/>
    </location>
</feature>
<dbReference type="Pfam" id="PF13692">
    <property type="entry name" value="Glyco_trans_1_4"/>
    <property type="match status" value="1"/>
</dbReference>
<evidence type="ECO:0000256" key="1">
    <source>
        <dbReference type="ARBA" id="ARBA00021292"/>
    </source>
</evidence>
<name>A0ABP3JC22_9ACTN</name>
<evidence type="ECO:0000313" key="5">
    <source>
        <dbReference type="EMBL" id="GAA0448731.1"/>
    </source>
</evidence>